<keyword evidence="4 10" id="KW-0808">Transferase</keyword>
<dbReference type="GO" id="GO:0003677">
    <property type="term" value="F:DNA binding"/>
    <property type="evidence" value="ECO:0007669"/>
    <property type="project" value="UniProtKB-KW"/>
</dbReference>
<keyword evidence="7" id="KW-0238">DNA-binding</keyword>
<keyword evidence="6" id="KW-0677">Repeat</keyword>
<dbReference type="EC" id="2.1.1.37" evidence="2"/>
<evidence type="ECO:0000313" key="10">
    <source>
        <dbReference type="EMBL" id="PRQ55164.1"/>
    </source>
</evidence>
<evidence type="ECO:0000256" key="2">
    <source>
        <dbReference type="ARBA" id="ARBA00011975"/>
    </source>
</evidence>
<evidence type="ECO:0000256" key="5">
    <source>
        <dbReference type="ARBA" id="ARBA00022691"/>
    </source>
</evidence>
<evidence type="ECO:0000256" key="3">
    <source>
        <dbReference type="ARBA" id="ARBA00022603"/>
    </source>
</evidence>
<name>A0A2P6S920_ROSCH</name>
<dbReference type="GO" id="GO:0003886">
    <property type="term" value="F:DNA (cytosine-5-)-methyltransferase activity"/>
    <property type="evidence" value="ECO:0007669"/>
    <property type="project" value="UniProtKB-EC"/>
</dbReference>
<evidence type="ECO:0000313" key="11">
    <source>
        <dbReference type="Proteomes" id="UP000238479"/>
    </source>
</evidence>
<reference evidence="10 11" key="1">
    <citation type="journal article" date="2018" name="Nat. Genet.">
        <title>The Rosa genome provides new insights in the design of modern roses.</title>
        <authorList>
            <person name="Bendahmane M."/>
        </authorList>
    </citation>
    <scope>NUCLEOTIDE SEQUENCE [LARGE SCALE GENOMIC DNA]</scope>
    <source>
        <strain evidence="11">cv. Old Blush</strain>
    </source>
</reference>
<evidence type="ECO:0000259" key="9">
    <source>
        <dbReference type="PROSITE" id="PS51680"/>
    </source>
</evidence>
<gene>
    <name evidence="10" type="ORF">RchiOBHm_Chr1g0321601</name>
</gene>
<evidence type="ECO:0000256" key="4">
    <source>
        <dbReference type="ARBA" id="ARBA00022679"/>
    </source>
</evidence>
<dbReference type="Gene3D" id="3.40.50.150">
    <property type="entry name" value="Vaccinia Virus protein VP39"/>
    <property type="match status" value="1"/>
</dbReference>
<dbReference type="Gramene" id="PRQ55164">
    <property type="protein sequence ID" value="PRQ55164"/>
    <property type="gene ID" value="RchiOBHm_Chr1g0321601"/>
</dbReference>
<dbReference type="PANTHER" id="PTHR23068:SF25">
    <property type="entry name" value="DNA (CYTOSINE-5)-METHYLTRANSFERASE DRM2"/>
    <property type="match status" value="1"/>
</dbReference>
<dbReference type="EMBL" id="PDCK01000039">
    <property type="protein sequence ID" value="PRQ55164.1"/>
    <property type="molecule type" value="Genomic_DNA"/>
</dbReference>
<dbReference type="InterPro" id="IPR050390">
    <property type="entry name" value="C5-Methyltransferase"/>
</dbReference>
<evidence type="ECO:0000256" key="6">
    <source>
        <dbReference type="ARBA" id="ARBA00022737"/>
    </source>
</evidence>
<keyword evidence="11" id="KW-1185">Reference proteome</keyword>
<dbReference type="InterPro" id="IPR030380">
    <property type="entry name" value="SAM_MeTfrase_DRM"/>
</dbReference>
<dbReference type="InterPro" id="IPR029063">
    <property type="entry name" value="SAM-dependent_MTases_sf"/>
</dbReference>
<dbReference type="PROSITE" id="PS51680">
    <property type="entry name" value="SAM_MT_DRM"/>
    <property type="match status" value="1"/>
</dbReference>
<dbReference type="PANTHER" id="PTHR23068">
    <property type="entry name" value="DNA CYTOSINE-5- -METHYLTRANSFERASE 3-RELATED"/>
    <property type="match status" value="1"/>
</dbReference>
<comment type="subcellular location">
    <subcellularLocation>
        <location evidence="1">Nucleus</location>
    </subcellularLocation>
</comment>
<dbReference type="InterPro" id="IPR001525">
    <property type="entry name" value="C5_MeTfrase"/>
</dbReference>
<evidence type="ECO:0000256" key="8">
    <source>
        <dbReference type="ARBA" id="ARBA00023242"/>
    </source>
</evidence>
<evidence type="ECO:0000256" key="1">
    <source>
        <dbReference type="ARBA" id="ARBA00004123"/>
    </source>
</evidence>
<dbReference type="GO" id="GO:0032259">
    <property type="term" value="P:methylation"/>
    <property type="evidence" value="ECO:0007669"/>
    <property type="project" value="UniProtKB-KW"/>
</dbReference>
<dbReference type="Proteomes" id="UP000238479">
    <property type="component" value="Chromosome 1"/>
</dbReference>
<keyword evidence="8" id="KW-0539">Nucleus</keyword>
<keyword evidence="3 10" id="KW-0489">Methyltransferase</keyword>
<dbReference type="AlphaFoldDB" id="A0A2P6S920"/>
<evidence type="ECO:0000256" key="7">
    <source>
        <dbReference type="ARBA" id="ARBA00023125"/>
    </source>
</evidence>
<dbReference type="SUPFAM" id="SSF53335">
    <property type="entry name" value="S-adenosyl-L-methionine-dependent methyltransferases"/>
    <property type="match status" value="1"/>
</dbReference>
<comment type="caution">
    <text evidence="10">The sequence shown here is derived from an EMBL/GenBank/DDBJ whole genome shotgun (WGS) entry which is preliminary data.</text>
</comment>
<organism evidence="10 11">
    <name type="scientific">Rosa chinensis</name>
    <name type="common">China rose</name>
    <dbReference type="NCBI Taxonomy" id="74649"/>
    <lineage>
        <taxon>Eukaryota</taxon>
        <taxon>Viridiplantae</taxon>
        <taxon>Streptophyta</taxon>
        <taxon>Embryophyta</taxon>
        <taxon>Tracheophyta</taxon>
        <taxon>Spermatophyta</taxon>
        <taxon>Magnoliopsida</taxon>
        <taxon>eudicotyledons</taxon>
        <taxon>Gunneridae</taxon>
        <taxon>Pentapetalae</taxon>
        <taxon>rosids</taxon>
        <taxon>fabids</taxon>
        <taxon>Rosales</taxon>
        <taxon>Rosaceae</taxon>
        <taxon>Rosoideae</taxon>
        <taxon>Rosoideae incertae sedis</taxon>
        <taxon>Rosa</taxon>
    </lineage>
</organism>
<proteinExistence type="predicted"/>
<dbReference type="Pfam" id="PF00145">
    <property type="entry name" value="DNA_methylase"/>
    <property type="match status" value="1"/>
</dbReference>
<accession>A0A2P6S920</accession>
<keyword evidence="5" id="KW-0949">S-adenosyl-L-methionine</keyword>
<dbReference type="GO" id="GO:0005634">
    <property type="term" value="C:nucleus"/>
    <property type="evidence" value="ECO:0007669"/>
    <property type="project" value="UniProtKB-SubCell"/>
</dbReference>
<feature type="domain" description="SAM-dependent MTase DRM-type" evidence="9">
    <location>
        <begin position="1"/>
        <end position="134"/>
    </location>
</feature>
<sequence length="135" mass="15092">MILAYHLSVLKDRFPDGINVSLFSGIGSAEIALYRLGIPMKNIVSVEISEVGRNVVRCWWEQTNQRGNLYHLADVEELNVSSFGGFDLVICGSPCNNLAGSNRHHRDGLEGKESSLFYDPFCILDLVKGIMVRYN</sequence>
<protein>
    <recommendedName>
        <fullName evidence="2">DNA (cytosine-5-)-methyltransferase</fullName>
        <ecNumber evidence="2">2.1.1.37</ecNumber>
    </recommendedName>
</protein>